<reference evidence="2 3" key="1">
    <citation type="submission" date="2019-06" db="EMBL/GenBank/DDBJ databases">
        <title>Draft genomes of female and male turbot (Scophthalmus maximus).</title>
        <authorList>
            <person name="Xu H."/>
            <person name="Xu X.-W."/>
            <person name="Shao C."/>
            <person name="Chen S."/>
        </authorList>
    </citation>
    <scope>NUCLEOTIDE SEQUENCE [LARGE SCALE GENOMIC DNA]</scope>
    <source>
        <strain evidence="2">Ysfricsl-2016a</strain>
        <tissue evidence="2">Blood</tissue>
    </source>
</reference>
<comment type="caution">
    <text evidence="2">The sequence shown here is derived from an EMBL/GenBank/DDBJ whole genome shotgun (WGS) entry which is preliminary data.</text>
</comment>
<gene>
    <name evidence="2" type="ORF">F2P81_013466</name>
</gene>
<dbReference type="Proteomes" id="UP000438429">
    <property type="component" value="Unassembled WGS sequence"/>
</dbReference>
<dbReference type="AlphaFoldDB" id="A0A6A4SNA2"/>
<feature type="region of interest" description="Disordered" evidence="1">
    <location>
        <begin position="1"/>
        <end position="20"/>
    </location>
</feature>
<dbReference type="EMBL" id="VEVO01000012">
    <property type="protein sequence ID" value="KAF0033400.1"/>
    <property type="molecule type" value="Genomic_DNA"/>
</dbReference>
<evidence type="ECO:0000313" key="3">
    <source>
        <dbReference type="Proteomes" id="UP000438429"/>
    </source>
</evidence>
<proteinExistence type="predicted"/>
<name>A0A6A4SNA2_SCOMX</name>
<evidence type="ECO:0000313" key="2">
    <source>
        <dbReference type="EMBL" id="KAF0033400.1"/>
    </source>
</evidence>
<sequence length="108" mass="11947">MRNGLRNIVQNEHSPPATSPRPFVEWEVKFGLEVGHRTTTAAAATGCRPSLSVRSVTTEPFFLKTLSWNIPSRAFPLASAERAFAYNAVGQCTTRASLSLRKKDVKQE</sequence>
<protein>
    <submittedName>
        <fullName evidence="2">Uncharacterized protein</fullName>
    </submittedName>
</protein>
<evidence type="ECO:0000256" key="1">
    <source>
        <dbReference type="SAM" id="MobiDB-lite"/>
    </source>
</evidence>
<organism evidence="2 3">
    <name type="scientific">Scophthalmus maximus</name>
    <name type="common">Turbot</name>
    <name type="synonym">Psetta maxima</name>
    <dbReference type="NCBI Taxonomy" id="52904"/>
    <lineage>
        <taxon>Eukaryota</taxon>
        <taxon>Metazoa</taxon>
        <taxon>Chordata</taxon>
        <taxon>Craniata</taxon>
        <taxon>Vertebrata</taxon>
        <taxon>Euteleostomi</taxon>
        <taxon>Actinopterygii</taxon>
        <taxon>Neopterygii</taxon>
        <taxon>Teleostei</taxon>
        <taxon>Neoteleostei</taxon>
        <taxon>Acanthomorphata</taxon>
        <taxon>Carangaria</taxon>
        <taxon>Pleuronectiformes</taxon>
        <taxon>Pleuronectoidei</taxon>
        <taxon>Scophthalmidae</taxon>
        <taxon>Scophthalmus</taxon>
    </lineage>
</organism>
<accession>A0A6A4SNA2</accession>